<proteinExistence type="predicted"/>
<sequence>MELASKKEIDRIVALLNRTSPVTHVHLFGLNSSAVHSAFHSALDTLKDSGCIVLPVNLLLTDGSVPKFCSELLRKVMDMPLGVDLKKVKTLHELYEVLSVIAKESIRPIVIALSRAEYFTSFPELFLLALFKCIKKENGKIKALTISHLLWSQIETVGLVSIPVQIGFKSFTKVDLCKVLQNQLGKESREIKLSIDLTFATCRDPRMLKHMIKCRDNKCKGNQGKNEMKNMLNYYATNGFSSTSFKGLPKTDANGLNLPLSEVILLIAAFCATYNPSTSDSRIFGNKKSKALSEMDQRRRTTVFEKTPKPFDLQRLTFIYLALLRYLNMAVLKDSNIFVLVNDLCSLGLLVKTSADGNLDIPKYKCTATEEFLMKTTKFVFFTFVFILMI</sequence>
<feature type="domain" description="Origin recognition complex subunit 5 C-terminal" evidence="1">
    <location>
        <begin position="258"/>
        <end position="380"/>
    </location>
</feature>
<dbReference type="Proteomes" id="UP000046393">
    <property type="component" value="Unplaced"/>
</dbReference>
<dbReference type="STRING" id="451379.A0A0N5AVG3"/>
<dbReference type="Pfam" id="PF14630">
    <property type="entry name" value="ORC5_C"/>
    <property type="match status" value="1"/>
</dbReference>
<accession>A0A0N5AVG3</accession>
<dbReference type="InterPro" id="IPR047088">
    <property type="entry name" value="ORC5_C"/>
</dbReference>
<dbReference type="GO" id="GO:0005664">
    <property type="term" value="C:nuclear origin of replication recognition complex"/>
    <property type="evidence" value="ECO:0007669"/>
    <property type="project" value="TreeGrafter"/>
</dbReference>
<evidence type="ECO:0000313" key="3">
    <source>
        <dbReference type="WBParaSite" id="SMUV_0000888101-mRNA-1"/>
    </source>
</evidence>
<dbReference type="GO" id="GO:0003688">
    <property type="term" value="F:DNA replication origin binding"/>
    <property type="evidence" value="ECO:0007669"/>
    <property type="project" value="TreeGrafter"/>
</dbReference>
<dbReference type="GO" id="GO:0006270">
    <property type="term" value="P:DNA replication initiation"/>
    <property type="evidence" value="ECO:0007669"/>
    <property type="project" value="TreeGrafter"/>
</dbReference>
<dbReference type="PANTHER" id="PTHR12705:SF0">
    <property type="entry name" value="ORIGIN RECOGNITION COMPLEX SUBUNIT 5"/>
    <property type="match status" value="1"/>
</dbReference>
<name>A0A0N5AVG3_9BILA</name>
<keyword evidence="2" id="KW-1185">Reference proteome</keyword>
<dbReference type="PANTHER" id="PTHR12705">
    <property type="entry name" value="ORIGIN RECOGNITION COMPLEX SUBUNIT 5"/>
    <property type="match status" value="1"/>
</dbReference>
<evidence type="ECO:0000259" key="1">
    <source>
        <dbReference type="Pfam" id="PF14630"/>
    </source>
</evidence>
<protein>
    <submittedName>
        <fullName evidence="3">Origin recognition complex subunit 5</fullName>
    </submittedName>
</protein>
<dbReference type="InterPro" id="IPR020796">
    <property type="entry name" value="ORC5"/>
</dbReference>
<dbReference type="AlphaFoldDB" id="A0A0N5AVG3"/>
<reference evidence="3" key="1">
    <citation type="submission" date="2017-02" db="UniProtKB">
        <authorList>
            <consortium name="WormBaseParasite"/>
        </authorList>
    </citation>
    <scope>IDENTIFICATION</scope>
</reference>
<dbReference type="WBParaSite" id="SMUV_0000888101-mRNA-1">
    <property type="protein sequence ID" value="SMUV_0000888101-mRNA-1"/>
    <property type="gene ID" value="SMUV_0000888101"/>
</dbReference>
<evidence type="ECO:0000313" key="2">
    <source>
        <dbReference type="Proteomes" id="UP000046393"/>
    </source>
</evidence>
<organism evidence="2 3">
    <name type="scientific">Syphacia muris</name>
    <dbReference type="NCBI Taxonomy" id="451379"/>
    <lineage>
        <taxon>Eukaryota</taxon>
        <taxon>Metazoa</taxon>
        <taxon>Ecdysozoa</taxon>
        <taxon>Nematoda</taxon>
        <taxon>Chromadorea</taxon>
        <taxon>Rhabditida</taxon>
        <taxon>Spirurina</taxon>
        <taxon>Oxyuridomorpha</taxon>
        <taxon>Oxyuroidea</taxon>
        <taxon>Oxyuridae</taxon>
        <taxon>Syphacia</taxon>
    </lineage>
</organism>